<keyword evidence="3" id="KW-1185">Reference proteome</keyword>
<comment type="caution">
    <text evidence="2">The sequence shown here is derived from an EMBL/GenBank/DDBJ whole genome shotgun (WGS) entry which is preliminary data.</text>
</comment>
<feature type="region of interest" description="Disordered" evidence="1">
    <location>
        <begin position="1"/>
        <end position="48"/>
    </location>
</feature>
<dbReference type="Proteomes" id="UP001412067">
    <property type="component" value="Unassembled WGS sequence"/>
</dbReference>
<feature type="region of interest" description="Disordered" evidence="1">
    <location>
        <begin position="98"/>
        <end position="130"/>
    </location>
</feature>
<proteinExistence type="predicted"/>
<gene>
    <name evidence="2" type="ORF">KSP40_PGU000560</name>
</gene>
<evidence type="ECO:0000256" key="1">
    <source>
        <dbReference type="SAM" id="MobiDB-lite"/>
    </source>
</evidence>
<dbReference type="EMBL" id="JBBWWR010000013">
    <property type="protein sequence ID" value="KAK8956276.1"/>
    <property type="molecule type" value="Genomic_DNA"/>
</dbReference>
<name>A0ABR2M2P6_9ASPA</name>
<organism evidence="2 3">
    <name type="scientific">Platanthera guangdongensis</name>
    <dbReference type="NCBI Taxonomy" id="2320717"/>
    <lineage>
        <taxon>Eukaryota</taxon>
        <taxon>Viridiplantae</taxon>
        <taxon>Streptophyta</taxon>
        <taxon>Embryophyta</taxon>
        <taxon>Tracheophyta</taxon>
        <taxon>Spermatophyta</taxon>
        <taxon>Magnoliopsida</taxon>
        <taxon>Liliopsida</taxon>
        <taxon>Asparagales</taxon>
        <taxon>Orchidaceae</taxon>
        <taxon>Orchidoideae</taxon>
        <taxon>Orchideae</taxon>
        <taxon>Orchidinae</taxon>
        <taxon>Platanthera</taxon>
    </lineage>
</organism>
<feature type="compositionally biased region" description="Polar residues" evidence="1">
    <location>
        <begin position="98"/>
        <end position="118"/>
    </location>
</feature>
<reference evidence="2 3" key="1">
    <citation type="journal article" date="2022" name="Nat. Plants">
        <title>Genomes of leafy and leafless Platanthera orchids illuminate the evolution of mycoheterotrophy.</title>
        <authorList>
            <person name="Li M.H."/>
            <person name="Liu K.W."/>
            <person name="Li Z."/>
            <person name="Lu H.C."/>
            <person name="Ye Q.L."/>
            <person name="Zhang D."/>
            <person name="Wang J.Y."/>
            <person name="Li Y.F."/>
            <person name="Zhong Z.M."/>
            <person name="Liu X."/>
            <person name="Yu X."/>
            <person name="Liu D.K."/>
            <person name="Tu X.D."/>
            <person name="Liu B."/>
            <person name="Hao Y."/>
            <person name="Liao X.Y."/>
            <person name="Jiang Y.T."/>
            <person name="Sun W.H."/>
            <person name="Chen J."/>
            <person name="Chen Y.Q."/>
            <person name="Ai Y."/>
            <person name="Zhai J.W."/>
            <person name="Wu S.S."/>
            <person name="Zhou Z."/>
            <person name="Hsiao Y.Y."/>
            <person name="Wu W.L."/>
            <person name="Chen Y.Y."/>
            <person name="Lin Y.F."/>
            <person name="Hsu J.L."/>
            <person name="Li C.Y."/>
            <person name="Wang Z.W."/>
            <person name="Zhao X."/>
            <person name="Zhong W.Y."/>
            <person name="Ma X.K."/>
            <person name="Ma L."/>
            <person name="Huang J."/>
            <person name="Chen G.Z."/>
            <person name="Huang M.Z."/>
            <person name="Huang L."/>
            <person name="Peng D.H."/>
            <person name="Luo Y.B."/>
            <person name="Zou S.Q."/>
            <person name="Chen S.P."/>
            <person name="Lan S."/>
            <person name="Tsai W.C."/>
            <person name="Van de Peer Y."/>
            <person name="Liu Z.J."/>
        </authorList>
    </citation>
    <scope>NUCLEOTIDE SEQUENCE [LARGE SCALE GENOMIC DNA]</scope>
    <source>
        <strain evidence="2">Lor288</strain>
    </source>
</reference>
<evidence type="ECO:0000313" key="3">
    <source>
        <dbReference type="Proteomes" id="UP001412067"/>
    </source>
</evidence>
<accession>A0ABR2M2P6</accession>
<feature type="compositionally biased region" description="Polar residues" evidence="1">
    <location>
        <begin position="24"/>
        <end position="48"/>
    </location>
</feature>
<evidence type="ECO:0000313" key="2">
    <source>
        <dbReference type="EMBL" id="KAK8956276.1"/>
    </source>
</evidence>
<sequence length="130" mass="13926">MDNLSPPPSSMKTLVPNPPVIDLCNSSPPHYSSSPTVLHNNTPPASSKSLVPIPPLRILFLMEAPRDLFSLSPSLEQRSEGDDFALLFLQEVIPNSMSDQASQFTPRAEATPNSTPLSSMGKANLAGLKS</sequence>
<protein>
    <submittedName>
        <fullName evidence="2">Uncharacterized protein</fullName>
    </submittedName>
</protein>